<keyword evidence="2" id="KW-0238">DNA-binding</keyword>
<sequence>MGVTLKDVARLAGVSAKTVSNVVNGCPGVSDALRRRVRDAIGQLGYRPHLAARHLRTGRTGLLALVVDTPHLDEVARAILRAAAQRGHRVVVAPRGPARGVTAAWRDVPADGILLGTNAPPRDVLDAEVTAGTPLVLLGEGRDDRCDRVGVDMVRAARDATAHLLALGRRRIAAIGADPGPSRSRTAGYRQALRRAGIDAPAAYVRATARPERTDGYHAARSLLAHDPPPDAIFCYSDPLAVGAIRAATDAGLRVPDDVAVIGFGGTEEGRYVRPSLSTVVPDAEVIARAAVTRIVARIACPDLPPAEIVAPHTVLPRESAPAPPGGSRPASPRESAPELPGGTVRACPRGSVPHRETAPHTPRAGDGAAAAGGPRVPA</sequence>
<keyword evidence="3" id="KW-0804">Transcription</keyword>
<dbReference type="OrthoDB" id="3563699at2"/>
<feature type="compositionally biased region" description="Low complexity" evidence="4">
    <location>
        <begin position="365"/>
        <end position="379"/>
    </location>
</feature>
<dbReference type="PROSITE" id="PS50932">
    <property type="entry name" value="HTH_LACI_2"/>
    <property type="match status" value="1"/>
</dbReference>
<gene>
    <name evidence="6" type="ORF">D7I43_26505</name>
</gene>
<dbReference type="Gene3D" id="1.10.260.40">
    <property type="entry name" value="lambda repressor-like DNA-binding domains"/>
    <property type="match status" value="1"/>
</dbReference>
<dbReference type="GO" id="GO:0000976">
    <property type="term" value="F:transcription cis-regulatory region binding"/>
    <property type="evidence" value="ECO:0007669"/>
    <property type="project" value="TreeGrafter"/>
</dbReference>
<evidence type="ECO:0000256" key="2">
    <source>
        <dbReference type="ARBA" id="ARBA00023125"/>
    </source>
</evidence>
<feature type="region of interest" description="Disordered" evidence="4">
    <location>
        <begin position="315"/>
        <end position="379"/>
    </location>
</feature>
<dbReference type="SUPFAM" id="SSF53822">
    <property type="entry name" value="Periplasmic binding protein-like I"/>
    <property type="match status" value="1"/>
</dbReference>
<evidence type="ECO:0000313" key="7">
    <source>
        <dbReference type="Proteomes" id="UP000285744"/>
    </source>
</evidence>
<feature type="domain" description="HTH lacI-type" evidence="5">
    <location>
        <begin position="3"/>
        <end position="57"/>
    </location>
</feature>
<dbReference type="CDD" id="cd01392">
    <property type="entry name" value="HTH_LacI"/>
    <property type="match status" value="1"/>
</dbReference>
<dbReference type="Pfam" id="PF13377">
    <property type="entry name" value="Peripla_BP_3"/>
    <property type="match status" value="1"/>
</dbReference>
<dbReference type="SMART" id="SM00354">
    <property type="entry name" value="HTH_LACI"/>
    <property type="match status" value="1"/>
</dbReference>
<evidence type="ECO:0000313" key="6">
    <source>
        <dbReference type="EMBL" id="RKF24338.1"/>
    </source>
</evidence>
<dbReference type="Gene3D" id="3.40.50.2300">
    <property type="match status" value="2"/>
</dbReference>
<dbReference type="EMBL" id="RAQQ01000024">
    <property type="protein sequence ID" value="RKF24338.1"/>
    <property type="molecule type" value="Genomic_DNA"/>
</dbReference>
<protein>
    <submittedName>
        <fullName evidence="6">LacI family transcriptional regulator</fullName>
    </submittedName>
</protein>
<dbReference type="Pfam" id="PF00356">
    <property type="entry name" value="LacI"/>
    <property type="match status" value="1"/>
</dbReference>
<accession>A0A420EUG7</accession>
<keyword evidence="1" id="KW-0805">Transcription regulation</keyword>
<dbReference type="Proteomes" id="UP000285744">
    <property type="component" value="Unassembled WGS sequence"/>
</dbReference>
<dbReference type="PANTHER" id="PTHR30146">
    <property type="entry name" value="LACI-RELATED TRANSCRIPTIONAL REPRESSOR"/>
    <property type="match status" value="1"/>
</dbReference>
<dbReference type="AlphaFoldDB" id="A0A420EUG7"/>
<reference evidence="6 7" key="1">
    <citation type="journal article" date="2018" name="Int. J. Syst. Evol. Microbiol.">
        <title>Micromonospora globbae sp. nov., an endophytic actinomycete isolated from roots of Globba winitii C. H. Wright.</title>
        <authorList>
            <person name="Kuncharoen N."/>
            <person name="Pittayakhajonwut P."/>
            <person name="Tanasupawat S."/>
        </authorList>
    </citation>
    <scope>NUCLEOTIDE SEQUENCE [LARGE SCALE GENOMIC DNA]</scope>
    <source>
        <strain evidence="6 7">WPS1-2</strain>
    </source>
</reference>
<dbReference type="InterPro" id="IPR000843">
    <property type="entry name" value="HTH_LacI"/>
</dbReference>
<proteinExistence type="predicted"/>
<dbReference type="RefSeq" id="WP_120331299.1">
    <property type="nucleotide sequence ID" value="NZ_RAQQ01000024.1"/>
</dbReference>
<dbReference type="SUPFAM" id="SSF47413">
    <property type="entry name" value="lambda repressor-like DNA-binding domains"/>
    <property type="match status" value="1"/>
</dbReference>
<dbReference type="InterPro" id="IPR046335">
    <property type="entry name" value="LacI/GalR-like_sensor"/>
</dbReference>
<evidence type="ECO:0000259" key="5">
    <source>
        <dbReference type="PROSITE" id="PS50932"/>
    </source>
</evidence>
<name>A0A420EUG7_9ACTN</name>
<dbReference type="InterPro" id="IPR010982">
    <property type="entry name" value="Lambda_DNA-bd_dom_sf"/>
</dbReference>
<dbReference type="PRINTS" id="PR00036">
    <property type="entry name" value="HTHLACI"/>
</dbReference>
<dbReference type="GO" id="GO:0003700">
    <property type="term" value="F:DNA-binding transcription factor activity"/>
    <property type="evidence" value="ECO:0007669"/>
    <property type="project" value="TreeGrafter"/>
</dbReference>
<evidence type="ECO:0000256" key="1">
    <source>
        <dbReference type="ARBA" id="ARBA00023015"/>
    </source>
</evidence>
<dbReference type="InterPro" id="IPR028082">
    <property type="entry name" value="Peripla_BP_I"/>
</dbReference>
<comment type="caution">
    <text evidence="6">The sequence shown here is derived from an EMBL/GenBank/DDBJ whole genome shotgun (WGS) entry which is preliminary data.</text>
</comment>
<evidence type="ECO:0000256" key="4">
    <source>
        <dbReference type="SAM" id="MobiDB-lite"/>
    </source>
</evidence>
<dbReference type="CDD" id="cd06267">
    <property type="entry name" value="PBP1_LacI_sugar_binding-like"/>
    <property type="match status" value="1"/>
</dbReference>
<dbReference type="PROSITE" id="PS00356">
    <property type="entry name" value="HTH_LACI_1"/>
    <property type="match status" value="1"/>
</dbReference>
<evidence type="ECO:0000256" key="3">
    <source>
        <dbReference type="ARBA" id="ARBA00023163"/>
    </source>
</evidence>
<dbReference type="PANTHER" id="PTHR30146:SF153">
    <property type="entry name" value="LACTOSE OPERON REPRESSOR"/>
    <property type="match status" value="1"/>
</dbReference>
<organism evidence="6 7">
    <name type="scientific">Micromonospora globbae</name>
    <dbReference type="NCBI Taxonomy" id="1894969"/>
    <lineage>
        <taxon>Bacteria</taxon>
        <taxon>Bacillati</taxon>
        <taxon>Actinomycetota</taxon>
        <taxon>Actinomycetes</taxon>
        <taxon>Micromonosporales</taxon>
        <taxon>Micromonosporaceae</taxon>
        <taxon>Micromonospora</taxon>
    </lineage>
</organism>